<dbReference type="PANTHER" id="PTHR11003:SF334">
    <property type="entry name" value="FI03418P"/>
    <property type="match status" value="1"/>
</dbReference>
<evidence type="ECO:0000256" key="1">
    <source>
        <dbReference type="ARBA" id="ARBA00004141"/>
    </source>
</evidence>
<evidence type="ECO:0000256" key="7">
    <source>
        <dbReference type="ARBA" id="ARBA00023303"/>
    </source>
</evidence>
<evidence type="ECO:0000256" key="9">
    <source>
        <dbReference type="SAM" id="Phobius"/>
    </source>
</evidence>
<dbReference type="GO" id="GO:0015271">
    <property type="term" value="F:outward rectifier potassium channel activity"/>
    <property type="evidence" value="ECO:0007669"/>
    <property type="project" value="TreeGrafter"/>
</dbReference>
<protein>
    <submittedName>
        <fullName evidence="11">Putative ion channel</fullName>
    </submittedName>
</protein>
<dbReference type="GO" id="GO:0030322">
    <property type="term" value="P:stabilization of membrane potential"/>
    <property type="evidence" value="ECO:0007669"/>
    <property type="project" value="TreeGrafter"/>
</dbReference>
<reference evidence="12" key="3">
    <citation type="submission" date="2020-05" db="UniProtKB">
        <authorList>
            <consortium name="EnsemblMetazoa"/>
        </authorList>
    </citation>
    <scope>IDENTIFICATION</scope>
    <source>
        <strain evidence="12">Jacobina</strain>
    </source>
</reference>
<evidence type="ECO:0000256" key="6">
    <source>
        <dbReference type="ARBA" id="ARBA00023136"/>
    </source>
</evidence>
<feature type="region of interest" description="Disordered" evidence="8">
    <location>
        <begin position="49"/>
        <end position="95"/>
    </location>
</feature>
<dbReference type="EMBL" id="AJWK01008741">
    <property type="status" value="NOT_ANNOTATED_CDS"/>
    <property type="molecule type" value="Genomic_DNA"/>
</dbReference>
<evidence type="ECO:0000313" key="13">
    <source>
        <dbReference type="Proteomes" id="UP000092461"/>
    </source>
</evidence>
<dbReference type="Proteomes" id="UP000092461">
    <property type="component" value="Unassembled WGS sequence"/>
</dbReference>
<keyword evidence="6 9" id="KW-0472">Membrane</keyword>
<feature type="region of interest" description="Disordered" evidence="8">
    <location>
        <begin position="218"/>
        <end position="257"/>
    </location>
</feature>
<organism evidence="12 13">
    <name type="scientific">Lutzomyia longipalpis</name>
    <name type="common">Sand fly</name>
    <dbReference type="NCBI Taxonomy" id="7200"/>
    <lineage>
        <taxon>Eukaryota</taxon>
        <taxon>Metazoa</taxon>
        <taxon>Ecdysozoa</taxon>
        <taxon>Arthropoda</taxon>
        <taxon>Hexapoda</taxon>
        <taxon>Insecta</taxon>
        <taxon>Pterygota</taxon>
        <taxon>Neoptera</taxon>
        <taxon>Endopterygota</taxon>
        <taxon>Diptera</taxon>
        <taxon>Nematocera</taxon>
        <taxon>Psychodoidea</taxon>
        <taxon>Psychodidae</taxon>
        <taxon>Lutzomyia</taxon>
        <taxon>Lutzomyia</taxon>
    </lineage>
</organism>
<feature type="compositionally biased region" description="Basic and acidic residues" evidence="8">
    <location>
        <begin position="72"/>
        <end position="86"/>
    </location>
</feature>
<feature type="transmembrane region" description="Helical" evidence="9">
    <location>
        <begin position="349"/>
        <end position="368"/>
    </location>
</feature>
<feature type="compositionally biased region" description="Basic and acidic residues" evidence="8">
    <location>
        <begin position="169"/>
        <end position="183"/>
    </location>
</feature>
<dbReference type="EnsemblMetazoa" id="LLOJ002705-RA">
    <property type="protein sequence ID" value="LLOJ002705-PA"/>
    <property type="gene ID" value="LLOJ002705"/>
</dbReference>
<keyword evidence="5" id="KW-0406">Ion transport</keyword>
<reference evidence="13" key="1">
    <citation type="submission" date="2012-05" db="EMBL/GenBank/DDBJ databases">
        <title>Whole Genome Assembly of Lutzomyia longipalpis.</title>
        <authorList>
            <person name="Richards S."/>
            <person name="Qu C."/>
            <person name="Dillon R."/>
            <person name="Worley K."/>
            <person name="Scherer S."/>
            <person name="Batterton M."/>
            <person name="Taylor A."/>
            <person name="Hawes A."/>
            <person name="Hernandez B."/>
            <person name="Kovar C."/>
            <person name="Mandapat C."/>
            <person name="Pham C."/>
            <person name="Qu C."/>
            <person name="Jing C."/>
            <person name="Bess C."/>
            <person name="Bandaranaike D."/>
            <person name="Ngo D."/>
            <person name="Ongeri F."/>
            <person name="Arias F."/>
            <person name="Lara F."/>
            <person name="Weissenberger G."/>
            <person name="Kamau G."/>
            <person name="Han H."/>
            <person name="Shen H."/>
            <person name="Dinh H."/>
            <person name="Khalil I."/>
            <person name="Jones J."/>
            <person name="Shafer J."/>
            <person name="Jayaseelan J."/>
            <person name="Quiroz J."/>
            <person name="Blankenburg K."/>
            <person name="Nguyen L."/>
            <person name="Jackson L."/>
            <person name="Francisco L."/>
            <person name="Tang L.-Y."/>
            <person name="Pu L.-L."/>
            <person name="Perales L."/>
            <person name="Lorensuhewa L."/>
            <person name="Munidasa M."/>
            <person name="Coyle M."/>
            <person name="Taylor M."/>
            <person name="Puazo M."/>
            <person name="Firestine M."/>
            <person name="Scheel M."/>
            <person name="Javaid M."/>
            <person name="Wang M."/>
            <person name="Li M."/>
            <person name="Tabassum N."/>
            <person name="Saada N."/>
            <person name="Osuji N."/>
            <person name="Aqrawi P."/>
            <person name="Fu Q."/>
            <person name="Thornton R."/>
            <person name="Raj R."/>
            <person name="Goodspeed R."/>
            <person name="Mata R."/>
            <person name="Najjar R."/>
            <person name="Gubbala S."/>
            <person name="Lee S."/>
            <person name="Denson S."/>
            <person name="Patil S."/>
            <person name="Macmil S."/>
            <person name="Qi S."/>
            <person name="Matskevitch T."/>
            <person name="Palculict T."/>
            <person name="Mathew T."/>
            <person name="Vee V."/>
            <person name="Velamala V."/>
            <person name="Korchina V."/>
            <person name="Cai W."/>
            <person name="Liu W."/>
            <person name="Dai W."/>
            <person name="Zou X."/>
            <person name="Zhu Y."/>
            <person name="Zhang Y."/>
            <person name="Wu Y.-Q."/>
            <person name="Xin Y."/>
            <person name="Nazarath L."/>
            <person name="Kovar C."/>
            <person name="Han Y."/>
            <person name="Muzny D."/>
            <person name="Gibbs R."/>
        </authorList>
    </citation>
    <scope>NUCLEOTIDE SEQUENCE [LARGE SCALE GENOMIC DNA]</scope>
    <source>
        <strain evidence="13">Jacobina</strain>
    </source>
</reference>
<keyword evidence="2" id="KW-0813">Transport</keyword>
<dbReference type="Gene3D" id="1.10.287.70">
    <property type="match status" value="2"/>
</dbReference>
<keyword evidence="4 9" id="KW-1133">Transmembrane helix</keyword>
<proteinExistence type="predicted"/>
<dbReference type="AlphaFoldDB" id="A0A1B0CED5"/>
<name>A0A1B0CED5_LUTLO</name>
<feature type="region of interest" description="Disordered" evidence="8">
    <location>
        <begin position="153"/>
        <end position="205"/>
    </location>
</feature>
<sequence length="458" mass="52391">MGKVTTIFYAILGIPLMLLCLSNIGDIMASSFRFLYWRVCCFVCTREPKRSPSRRLRPGRGTIRQSGRQSIRKSERTISQKSRDSGFDPGLSHSYSDTELRYSTIDRGSANSRQGYGANVRHPRFNRDKDRIRDRHTVERERNVARELDDDEFGEIPPRASRYNTTGRINREPPAHHRGEQLRFHGGRGQSLDRKHNKRDVSDAETPVLCNKYAIDDMERGHAEVPPPDTSRGGHRRRMRERQPMGGPRSQSVPHPQYSNRLELPEISPPPSSRHKHFADDLDDFEEPELQIQAIRKAKRRDRAAPPSPRIMSPMGFAVHRQARYEEGGSLYDDDWDSYGDMPPRSRPVPIWLCVFLVISYIIAGAFLFSRWEPWTFLDSAYFCFITLTTIGKVLVDFVPATGVKANSEVSIALCSLYLLFGIALLAMSFNLVQEEVISNVKSVARRLGILKEEEIDD</sequence>
<feature type="compositionally biased region" description="Basic and acidic residues" evidence="8">
    <location>
        <begin position="191"/>
        <end position="202"/>
    </location>
</feature>
<dbReference type="SUPFAM" id="SSF81324">
    <property type="entry name" value="Voltage-gated potassium channels"/>
    <property type="match status" value="2"/>
</dbReference>
<evidence type="ECO:0000256" key="5">
    <source>
        <dbReference type="ARBA" id="ARBA00023065"/>
    </source>
</evidence>
<dbReference type="GO" id="GO:0022841">
    <property type="term" value="F:potassium ion leak channel activity"/>
    <property type="evidence" value="ECO:0007669"/>
    <property type="project" value="TreeGrafter"/>
</dbReference>
<evidence type="ECO:0000259" key="10">
    <source>
        <dbReference type="Pfam" id="PF07885"/>
    </source>
</evidence>
<feature type="transmembrane region" description="Helical" evidence="9">
    <location>
        <begin position="380"/>
        <end position="399"/>
    </location>
</feature>
<evidence type="ECO:0000313" key="11">
    <source>
        <dbReference type="EMBL" id="MBC1173652.1"/>
    </source>
</evidence>
<evidence type="ECO:0000256" key="8">
    <source>
        <dbReference type="SAM" id="MobiDB-lite"/>
    </source>
</evidence>
<dbReference type="VEuPathDB" id="VectorBase:LLOJ002705"/>
<keyword evidence="3 9" id="KW-0812">Transmembrane</keyword>
<feature type="domain" description="Potassium channel" evidence="10">
    <location>
        <begin position="357"/>
        <end position="436"/>
    </location>
</feature>
<keyword evidence="13" id="KW-1185">Reference proteome</keyword>
<feature type="transmembrane region" description="Helical" evidence="9">
    <location>
        <begin position="6"/>
        <end position="24"/>
    </location>
</feature>
<feature type="transmembrane region" description="Helical" evidence="9">
    <location>
        <begin position="411"/>
        <end position="433"/>
    </location>
</feature>
<dbReference type="Pfam" id="PF07885">
    <property type="entry name" value="Ion_trans_2"/>
    <property type="match status" value="1"/>
</dbReference>
<evidence type="ECO:0000256" key="3">
    <source>
        <dbReference type="ARBA" id="ARBA00022692"/>
    </source>
</evidence>
<reference evidence="11" key="2">
    <citation type="journal article" date="2020" name="BMC">
        <title>Leishmania infection induces a limited differential gene expression in the sand fly midgut.</title>
        <authorList>
            <person name="Coutinho-Abreu I.V."/>
            <person name="Serafim T.D."/>
            <person name="Meneses C."/>
            <person name="Kamhawi S."/>
            <person name="Oliveira F."/>
            <person name="Valenzuela J.G."/>
        </authorList>
    </citation>
    <scope>NUCLEOTIDE SEQUENCE</scope>
    <source>
        <strain evidence="11">Jacobina</strain>
        <tissue evidence="11">Midgut</tissue>
    </source>
</reference>
<dbReference type="InterPro" id="IPR013099">
    <property type="entry name" value="K_chnl_dom"/>
</dbReference>
<dbReference type="PANTHER" id="PTHR11003">
    <property type="entry name" value="POTASSIUM CHANNEL, SUBFAMILY K"/>
    <property type="match status" value="1"/>
</dbReference>
<keyword evidence="7" id="KW-0407">Ion channel</keyword>
<dbReference type="VEuPathDB" id="VectorBase:LLONM1_000007"/>
<accession>A0A1B0CED5</accession>
<evidence type="ECO:0000256" key="4">
    <source>
        <dbReference type="ARBA" id="ARBA00022989"/>
    </source>
</evidence>
<dbReference type="InterPro" id="IPR003280">
    <property type="entry name" value="2pore_dom_K_chnl"/>
</dbReference>
<comment type="subcellular location">
    <subcellularLocation>
        <location evidence="1">Membrane</location>
        <topology evidence="1">Multi-pass membrane protein</topology>
    </subcellularLocation>
</comment>
<dbReference type="EMBL" id="GITU01004949">
    <property type="protein sequence ID" value="MBC1173652.1"/>
    <property type="molecule type" value="Transcribed_RNA"/>
</dbReference>
<dbReference type="GO" id="GO:0005886">
    <property type="term" value="C:plasma membrane"/>
    <property type="evidence" value="ECO:0007669"/>
    <property type="project" value="TreeGrafter"/>
</dbReference>
<evidence type="ECO:0000313" key="12">
    <source>
        <dbReference type="EnsemblMetazoa" id="LLOJ002705-PA"/>
    </source>
</evidence>
<evidence type="ECO:0000256" key="2">
    <source>
        <dbReference type="ARBA" id="ARBA00022448"/>
    </source>
</evidence>